<reference evidence="1 2" key="1">
    <citation type="journal article" date="2018" name="Nat. Ecol. Evol.">
        <title>Pezizomycetes genomes reveal the molecular basis of ectomycorrhizal truffle lifestyle.</title>
        <authorList>
            <person name="Murat C."/>
            <person name="Payen T."/>
            <person name="Noel B."/>
            <person name="Kuo A."/>
            <person name="Morin E."/>
            <person name="Chen J."/>
            <person name="Kohler A."/>
            <person name="Krizsan K."/>
            <person name="Balestrini R."/>
            <person name="Da Silva C."/>
            <person name="Montanini B."/>
            <person name="Hainaut M."/>
            <person name="Levati E."/>
            <person name="Barry K.W."/>
            <person name="Belfiori B."/>
            <person name="Cichocki N."/>
            <person name="Clum A."/>
            <person name="Dockter R.B."/>
            <person name="Fauchery L."/>
            <person name="Guy J."/>
            <person name="Iotti M."/>
            <person name="Le Tacon F."/>
            <person name="Lindquist E.A."/>
            <person name="Lipzen A."/>
            <person name="Malagnac F."/>
            <person name="Mello A."/>
            <person name="Molinier V."/>
            <person name="Miyauchi S."/>
            <person name="Poulain J."/>
            <person name="Riccioni C."/>
            <person name="Rubini A."/>
            <person name="Sitrit Y."/>
            <person name="Splivallo R."/>
            <person name="Traeger S."/>
            <person name="Wang M."/>
            <person name="Zifcakova L."/>
            <person name="Wipf D."/>
            <person name="Zambonelli A."/>
            <person name="Paolocci F."/>
            <person name="Nowrousian M."/>
            <person name="Ottonello S."/>
            <person name="Baldrian P."/>
            <person name="Spatafora J.W."/>
            <person name="Henrissat B."/>
            <person name="Nagy L.G."/>
            <person name="Aury J.M."/>
            <person name="Wincker P."/>
            <person name="Grigoriev I.V."/>
            <person name="Bonfante P."/>
            <person name="Martin F.M."/>
        </authorList>
    </citation>
    <scope>NUCLEOTIDE SEQUENCE [LARGE SCALE GENOMIC DNA]</scope>
    <source>
        <strain evidence="1 2">CCBAS932</strain>
    </source>
</reference>
<dbReference type="Proteomes" id="UP000277580">
    <property type="component" value="Unassembled WGS sequence"/>
</dbReference>
<organism evidence="1 2">
    <name type="scientific">Morchella conica CCBAS932</name>
    <dbReference type="NCBI Taxonomy" id="1392247"/>
    <lineage>
        <taxon>Eukaryota</taxon>
        <taxon>Fungi</taxon>
        <taxon>Dikarya</taxon>
        <taxon>Ascomycota</taxon>
        <taxon>Pezizomycotina</taxon>
        <taxon>Pezizomycetes</taxon>
        <taxon>Pezizales</taxon>
        <taxon>Morchellaceae</taxon>
        <taxon>Morchella</taxon>
    </lineage>
</organism>
<keyword evidence="2" id="KW-1185">Reference proteome</keyword>
<protein>
    <submittedName>
        <fullName evidence="1">Uncharacterized protein</fullName>
    </submittedName>
</protein>
<dbReference type="AlphaFoldDB" id="A0A3N4KSP0"/>
<sequence length="144" mass="15481">MQPALPLWYKKKDHNEASPFIKEASNEAGLLSLAPLYRHPLPGCLPESRCCFARAGSSVVLHNCCCCWLLLLLLSLLLSLHRCICAAAAIPAIPAATPAAVIASLHLRCWCAAVGPLRLSSQSYKVHLVLLRGHFLCGVLACGL</sequence>
<evidence type="ECO:0000313" key="2">
    <source>
        <dbReference type="Proteomes" id="UP000277580"/>
    </source>
</evidence>
<name>A0A3N4KSP0_9PEZI</name>
<dbReference type="InParanoid" id="A0A3N4KSP0"/>
<dbReference type="EMBL" id="ML119128">
    <property type="protein sequence ID" value="RPB12528.1"/>
    <property type="molecule type" value="Genomic_DNA"/>
</dbReference>
<gene>
    <name evidence="1" type="ORF">P167DRAFT_159550</name>
</gene>
<accession>A0A3N4KSP0</accession>
<evidence type="ECO:0000313" key="1">
    <source>
        <dbReference type="EMBL" id="RPB12528.1"/>
    </source>
</evidence>
<proteinExistence type="predicted"/>